<evidence type="ECO:0000256" key="1">
    <source>
        <dbReference type="SAM" id="MobiDB-lite"/>
    </source>
</evidence>
<proteinExistence type="predicted"/>
<dbReference type="AlphaFoldDB" id="A0A6H5H673"/>
<feature type="compositionally biased region" description="Polar residues" evidence="1">
    <location>
        <begin position="40"/>
        <end position="49"/>
    </location>
</feature>
<reference evidence="2 3" key="1">
    <citation type="submission" date="2020-02" db="EMBL/GenBank/DDBJ databases">
        <authorList>
            <person name="Ferguson B K."/>
        </authorList>
    </citation>
    <scope>NUCLEOTIDE SEQUENCE [LARGE SCALE GENOMIC DNA]</scope>
</reference>
<evidence type="ECO:0000313" key="2">
    <source>
        <dbReference type="EMBL" id="CAB0011599.1"/>
    </source>
</evidence>
<accession>A0A6H5H673</accession>
<gene>
    <name evidence="2" type="ORF">NTEN_LOCUS16519</name>
</gene>
<name>A0A6H5H673_9HEMI</name>
<evidence type="ECO:0000313" key="3">
    <source>
        <dbReference type="Proteomes" id="UP000479000"/>
    </source>
</evidence>
<protein>
    <submittedName>
        <fullName evidence="2">Uncharacterized protein</fullName>
    </submittedName>
</protein>
<dbReference type="Proteomes" id="UP000479000">
    <property type="component" value="Unassembled WGS sequence"/>
</dbReference>
<feature type="region of interest" description="Disordered" evidence="1">
    <location>
        <begin position="29"/>
        <end position="97"/>
    </location>
</feature>
<sequence length="97" mass="10944">MFFESFATEFFYFCKLSTCCMTASEIKAGRDEHAHDRSPQTESGPSKTTDGPPDRDEGLRQVRPFRRVAGTRRSPVPTVGCSAPMRIRPPSDHPFHK</sequence>
<feature type="compositionally biased region" description="Basic and acidic residues" evidence="1">
    <location>
        <begin position="29"/>
        <end position="39"/>
    </location>
</feature>
<dbReference type="EMBL" id="CADCXU010024229">
    <property type="protein sequence ID" value="CAB0011599.1"/>
    <property type="molecule type" value="Genomic_DNA"/>
</dbReference>
<organism evidence="2 3">
    <name type="scientific">Nesidiocoris tenuis</name>
    <dbReference type="NCBI Taxonomy" id="355587"/>
    <lineage>
        <taxon>Eukaryota</taxon>
        <taxon>Metazoa</taxon>
        <taxon>Ecdysozoa</taxon>
        <taxon>Arthropoda</taxon>
        <taxon>Hexapoda</taxon>
        <taxon>Insecta</taxon>
        <taxon>Pterygota</taxon>
        <taxon>Neoptera</taxon>
        <taxon>Paraneoptera</taxon>
        <taxon>Hemiptera</taxon>
        <taxon>Heteroptera</taxon>
        <taxon>Panheteroptera</taxon>
        <taxon>Cimicomorpha</taxon>
        <taxon>Miridae</taxon>
        <taxon>Dicyphina</taxon>
        <taxon>Nesidiocoris</taxon>
    </lineage>
</organism>
<keyword evidence="3" id="KW-1185">Reference proteome</keyword>